<name>A0A974HJD9_XENLA</name>
<organism evidence="1 2">
    <name type="scientific">Xenopus laevis</name>
    <name type="common">African clawed frog</name>
    <dbReference type="NCBI Taxonomy" id="8355"/>
    <lineage>
        <taxon>Eukaryota</taxon>
        <taxon>Metazoa</taxon>
        <taxon>Chordata</taxon>
        <taxon>Craniata</taxon>
        <taxon>Vertebrata</taxon>
        <taxon>Euteleostomi</taxon>
        <taxon>Amphibia</taxon>
        <taxon>Batrachia</taxon>
        <taxon>Anura</taxon>
        <taxon>Pipoidea</taxon>
        <taxon>Pipidae</taxon>
        <taxon>Xenopodinae</taxon>
        <taxon>Xenopus</taxon>
        <taxon>Xenopus</taxon>
    </lineage>
</organism>
<proteinExistence type="predicted"/>
<sequence>MTATGTVFVLYRSKLLHCTHGTGWKAGSVCLGTPGPSPPPPFARLDWAGRTLRKKQIGRFAWPALRKLHLPPDAIRYALVGEVARHVEWQSGISRRGIRALICQPLWAQLAQIYLRS</sequence>
<accession>A0A974HJD9</accession>
<evidence type="ECO:0000313" key="1">
    <source>
        <dbReference type="EMBL" id="OCT80209.1"/>
    </source>
</evidence>
<gene>
    <name evidence="1" type="ORF">XELAEV_18027020mg</name>
</gene>
<dbReference type="AlphaFoldDB" id="A0A974HJD9"/>
<dbReference type="EMBL" id="CM004474">
    <property type="protein sequence ID" value="OCT80209.1"/>
    <property type="molecule type" value="Genomic_DNA"/>
</dbReference>
<reference evidence="2" key="1">
    <citation type="journal article" date="2016" name="Nature">
        <title>Genome evolution in the allotetraploid frog Xenopus laevis.</title>
        <authorList>
            <person name="Session A.M."/>
            <person name="Uno Y."/>
            <person name="Kwon T."/>
            <person name="Chapman J.A."/>
            <person name="Toyoda A."/>
            <person name="Takahashi S."/>
            <person name="Fukui A."/>
            <person name="Hikosaka A."/>
            <person name="Suzuki A."/>
            <person name="Kondo M."/>
            <person name="van Heeringen S.J."/>
            <person name="Quigley I."/>
            <person name="Heinz S."/>
            <person name="Ogino H."/>
            <person name="Ochi H."/>
            <person name="Hellsten U."/>
            <person name="Lyons J.B."/>
            <person name="Simakov O."/>
            <person name="Putnam N."/>
            <person name="Stites J."/>
            <person name="Kuroki Y."/>
            <person name="Tanaka T."/>
            <person name="Michiue T."/>
            <person name="Watanabe M."/>
            <person name="Bogdanovic O."/>
            <person name="Lister R."/>
            <person name="Georgiou G."/>
            <person name="Paranjpe S.S."/>
            <person name="van Kruijsbergen I."/>
            <person name="Shu S."/>
            <person name="Carlson J."/>
            <person name="Kinoshita T."/>
            <person name="Ohta Y."/>
            <person name="Mawaribuchi S."/>
            <person name="Jenkins J."/>
            <person name="Grimwood J."/>
            <person name="Schmutz J."/>
            <person name="Mitros T."/>
            <person name="Mozaffari S.V."/>
            <person name="Suzuki Y."/>
            <person name="Haramoto Y."/>
            <person name="Yamamoto T.S."/>
            <person name="Takagi C."/>
            <person name="Heald R."/>
            <person name="Miller K."/>
            <person name="Haudenschild C."/>
            <person name="Kitzman J."/>
            <person name="Nakayama T."/>
            <person name="Izutsu Y."/>
            <person name="Robert J."/>
            <person name="Fortriede J."/>
            <person name="Burns K."/>
            <person name="Lotay V."/>
            <person name="Karimi K."/>
            <person name="Yasuoka Y."/>
            <person name="Dichmann D.S."/>
            <person name="Flajnik M.F."/>
            <person name="Houston D.W."/>
            <person name="Shendure J."/>
            <person name="DuPasquier L."/>
            <person name="Vize P.D."/>
            <person name="Zorn A.M."/>
            <person name="Ito M."/>
            <person name="Marcotte E.M."/>
            <person name="Wallingford J.B."/>
            <person name="Ito Y."/>
            <person name="Asashima M."/>
            <person name="Ueno N."/>
            <person name="Matsuda Y."/>
            <person name="Veenstra G.J."/>
            <person name="Fujiyama A."/>
            <person name="Harland R.M."/>
            <person name="Taira M."/>
            <person name="Rokhsar D.S."/>
        </authorList>
    </citation>
    <scope>NUCLEOTIDE SEQUENCE [LARGE SCALE GENOMIC DNA]</scope>
    <source>
        <strain evidence="2">J</strain>
    </source>
</reference>
<dbReference type="Proteomes" id="UP000694892">
    <property type="component" value="Chromosome 5L"/>
</dbReference>
<evidence type="ECO:0000313" key="2">
    <source>
        <dbReference type="Proteomes" id="UP000694892"/>
    </source>
</evidence>
<protein>
    <submittedName>
        <fullName evidence="1">Uncharacterized protein</fullName>
    </submittedName>
</protein>